<evidence type="ECO:0000256" key="1">
    <source>
        <dbReference type="SAM" id="Phobius"/>
    </source>
</evidence>
<name>A0A410V4M2_9BRAD</name>
<evidence type="ECO:0000313" key="5">
    <source>
        <dbReference type="Proteomes" id="UP000593880"/>
    </source>
</evidence>
<proteinExistence type="predicted"/>
<gene>
    <name evidence="3" type="ORF">GCM10010987_52850</name>
    <name evidence="4" type="ORF">XH86_13600</name>
</gene>
<evidence type="ECO:0000313" key="4">
    <source>
        <dbReference type="EMBL" id="QOZ59647.1"/>
    </source>
</evidence>
<dbReference type="InterPro" id="IPR009936">
    <property type="entry name" value="DUF1468"/>
</dbReference>
<dbReference type="EMBL" id="BMHC01000014">
    <property type="protein sequence ID" value="GGI29128.1"/>
    <property type="molecule type" value="Genomic_DNA"/>
</dbReference>
<dbReference type="AlphaFoldDB" id="A0A410V4M2"/>
<dbReference type="Proteomes" id="UP000593880">
    <property type="component" value="Chromosome"/>
</dbReference>
<feature type="domain" description="DUF1468" evidence="2">
    <location>
        <begin position="32"/>
        <end position="170"/>
    </location>
</feature>
<dbReference type="OrthoDB" id="6183775at2"/>
<reference evidence="3" key="1">
    <citation type="journal article" date="2014" name="Int. J. Syst. Evol. Microbiol.">
        <title>Complete genome sequence of Corynebacterium casei LMG S-19264T (=DSM 44701T), isolated from a smear-ripened cheese.</title>
        <authorList>
            <consortium name="US DOE Joint Genome Institute (JGI-PGF)"/>
            <person name="Walter F."/>
            <person name="Albersmeier A."/>
            <person name="Kalinowski J."/>
            <person name="Ruckert C."/>
        </authorList>
    </citation>
    <scope>NUCLEOTIDE SEQUENCE</scope>
    <source>
        <strain evidence="3">CGMCC 1.15034</strain>
    </source>
</reference>
<dbReference type="Pfam" id="PF07331">
    <property type="entry name" value="TctB"/>
    <property type="match status" value="1"/>
</dbReference>
<feature type="transmembrane region" description="Helical" evidence="1">
    <location>
        <begin position="107"/>
        <end position="135"/>
    </location>
</feature>
<protein>
    <submittedName>
        <fullName evidence="3 4">Tricarboxylate transporter</fullName>
    </submittedName>
</protein>
<sequence length="180" mass="19500">MSQTDIEIVVDDPTAPEDDSPAVASTSTVEIIACLLLLVLAAILGYDNWRTGASWDSTGPEPGYFPFYLSLVLGGASFYGLIAALLGRRETSETFVTRAQARRVMAVFVPTLLFCLVTQFLGLYVASFFLIAGFMRAIGKIALWKSLLTALVFTAAMFVTFDIAFDVIMPKGPLEAAFGY</sequence>
<keyword evidence="1" id="KW-0812">Transmembrane</keyword>
<evidence type="ECO:0000313" key="3">
    <source>
        <dbReference type="EMBL" id="GGI29128.1"/>
    </source>
</evidence>
<dbReference type="RefSeq" id="WP_128965250.1">
    <property type="nucleotide sequence ID" value="NZ_BMHC01000014.1"/>
</dbReference>
<keyword evidence="1" id="KW-1133">Transmembrane helix</keyword>
<keyword evidence="1" id="KW-0472">Membrane</keyword>
<accession>A0A410V4M2</accession>
<feature type="transmembrane region" description="Helical" evidence="1">
    <location>
        <begin position="141"/>
        <end position="165"/>
    </location>
</feature>
<evidence type="ECO:0000313" key="6">
    <source>
        <dbReference type="Proteomes" id="UP000625079"/>
    </source>
</evidence>
<organism evidence="3 6">
    <name type="scientific">Bradyrhizobium guangdongense</name>
    <dbReference type="NCBI Taxonomy" id="1325090"/>
    <lineage>
        <taxon>Bacteria</taxon>
        <taxon>Pseudomonadati</taxon>
        <taxon>Pseudomonadota</taxon>
        <taxon>Alphaproteobacteria</taxon>
        <taxon>Hyphomicrobiales</taxon>
        <taxon>Nitrobacteraceae</taxon>
        <taxon>Bradyrhizobium</taxon>
    </lineage>
</organism>
<evidence type="ECO:0000259" key="2">
    <source>
        <dbReference type="Pfam" id="PF07331"/>
    </source>
</evidence>
<dbReference type="Proteomes" id="UP000625079">
    <property type="component" value="Unassembled WGS sequence"/>
</dbReference>
<reference evidence="4 5" key="2">
    <citation type="submission" date="2018-06" db="EMBL/GenBank/DDBJ databases">
        <title>Comparative genomics of rhizobia nodulating Arachis hypogaea in China.</title>
        <authorList>
            <person name="Li Y."/>
        </authorList>
    </citation>
    <scope>NUCLEOTIDE SEQUENCE [LARGE SCALE GENOMIC DNA]</scope>
    <source>
        <strain evidence="4 5">CCBAU 51658</strain>
    </source>
</reference>
<reference evidence="3" key="3">
    <citation type="submission" date="2022-12" db="EMBL/GenBank/DDBJ databases">
        <authorList>
            <person name="Sun Q."/>
            <person name="Zhou Y."/>
        </authorList>
    </citation>
    <scope>NUCLEOTIDE SEQUENCE</scope>
    <source>
        <strain evidence="3">CGMCC 1.15034</strain>
    </source>
</reference>
<feature type="transmembrane region" description="Helical" evidence="1">
    <location>
        <begin position="28"/>
        <end position="46"/>
    </location>
</feature>
<feature type="transmembrane region" description="Helical" evidence="1">
    <location>
        <begin position="66"/>
        <end position="86"/>
    </location>
</feature>
<dbReference type="EMBL" id="CP030057">
    <property type="protein sequence ID" value="QOZ59647.1"/>
    <property type="molecule type" value="Genomic_DNA"/>
</dbReference>
<keyword evidence="5" id="KW-1185">Reference proteome</keyword>